<accession>A0A165EXV9</accession>
<evidence type="ECO:0000313" key="2">
    <source>
        <dbReference type="Proteomes" id="UP000076842"/>
    </source>
</evidence>
<proteinExistence type="predicted"/>
<organism evidence="1 2">
    <name type="scientific">Calocera cornea HHB12733</name>
    <dbReference type="NCBI Taxonomy" id="1353952"/>
    <lineage>
        <taxon>Eukaryota</taxon>
        <taxon>Fungi</taxon>
        <taxon>Dikarya</taxon>
        <taxon>Basidiomycota</taxon>
        <taxon>Agaricomycotina</taxon>
        <taxon>Dacrymycetes</taxon>
        <taxon>Dacrymycetales</taxon>
        <taxon>Dacrymycetaceae</taxon>
        <taxon>Calocera</taxon>
    </lineage>
</organism>
<evidence type="ECO:0000313" key="1">
    <source>
        <dbReference type="EMBL" id="KZT55751.1"/>
    </source>
</evidence>
<gene>
    <name evidence="1" type="ORF">CALCODRAFT_509915</name>
</gene>
<protein>
    <submittedName>
        <fullName evidence="1">Uncharacterized protein</fullName>
    </submittedName>
</protein>
<keyword evidence="2" id="KW-1185">Reference proteome</keyword>
<reference evidence="1 2" key="1">
    <citation type="journal article" date="2016" name="Mol. Biol. Evol.">
        <title>Comparative Genomics of Early-Diverging Mushroom-Forming Fungi Provides Insights into the Origins of Lignocellulose Decay Capabilities.</title>
        <authorList>
            <person name="Nagy L.G."/>
            <person name="Riley R."/>
            <person name="Tritt A."/>
            <person name="Adam C."/>
            <person name="Daum C."/>
            <person name="Floudas D."/>
            <person name="Sun H."/>
            <person name="Yadav J.S."/>
            <person name="Pangilinan J."/>
            <person name="Larsson K.H."/>
            <person name="Matsuura K."/>
            <person name="Barry K."/>
            <person name="Labutti K."/>
            <person name="Kuo R."/>
            <person name="Ohm R.A."/>
            <person name="Bhattacharya S.S."/>
            <person name="Shirouzu T."/>
            <person name="Yoshinaga Y."/>
            <person name="Martin F.M."/>
            <person name="Grigoriev I.V."/>
            <person name="Hibbett D.S."/>
        </authorList>
    </citation>
    <scope>NUCLEOTIDE SEQUENCE [LARGE SCALE GENOMIC DNA]</scope>
    <source>
        <strain evidence="1 2">HHB12733</strain>
    </source>
</reference>
<dbReference type="InParanoid" id="A0A165EXV9"/>
<name>A0A165EXV9_9BASI</name>
<dbReference type="Proteomes" id="UP000076842">
    <property type="component" value="Unassembled WGS sequence"/>
</dbReference>
<sequence length="162" mass="19507">MCHTLSLRSISEPDWTLPLVDDQPSSVEDDWHFVERPNKPPPSEAYKKQMEVLRKTLALQSHVPLEPWRSTDLIPREGFRLTVPDEMEPEWVWDFSDWSWEAMQEQNDRFERFRAFWDRNRKWNQQRKKVAQDLASDILADIREDCPLESIRFLFHAEPVQE</sequence>
<dbReference type="EMBL" id="KV423989">
    <property type="protein sequence ID" value="KZT55751.1"/>
    <property type="molecule type" value="Genomic_DNA"/>
</dbReference>
<dbReference type="AlphaFoldDB" id="A0A165EXV9"/>